<evidence type="ECO:0000256" key="5">
    <source>
        <dbReference type="SAM" id="Phobius"/>
    </source>
</evidence>
<evidence type="ECO:0000313" key="8">
    <source>
        <dbReference type="Proteomes" id="UP000798951"/>
    </source>
</evidence>
<dbReference type="Pfam" id="PF06271">
    <property type="entry name" value="RDD"/>
    <property type="match status" value="1"/>
</dbReference>
<name>A0ABQ6YKT1_9NOCA</name>
<proteinExistence type="predicted"/>
<dbReference type="EMBL" id="VMSD01000005">
    <property type="protein sequence ID" value="KAF0846387.1"/>
    <property type="molecule type" value="Genomic_DNA"/>
</dbReference>
<keyword evidence="3 5" id="KW-1133">Transmembrane helix</keyword>
<organism evidence="7 8">
    <name type="scientific">Nocardia caishijiensis</name>
    <dbReference type="NCBI Taxonomy" id="184756"/>
    <lineage>
        <taxon>Bacteria</taxon>
        <taxon>Bacillati</taxon>
        <taxon>Actinomycetota</taxon>
        <taxon>Actinomycetes</taxon>
        <taxon>Mycobacteriales</taxon>
        <taxon>Nocardiaceae</taxon>
        <taxon>Nocardia</taxon>
    </lineage>
</organism>
<evidence type="ECO:0000256" key="1">
    <source>
        <dbReference type="ARBA" id="ARBA00004141"/>
    </source>
</evidence>
<comment type="caution">
    <text evidence="7">The sequence shown here is derived from an EMBL/GenBank/DDBJ whole genome shotgun (WGS) entry which is preliminary data.</text>
</comment>
<dbReference type="InterPro" id="IPR010432">
    <property type="entry name" value="RDD"/>
</dbReference>
<feature type="domain" description="RDD" evidence="6">
    <location>
        <begin position="22"/>
        <end position="89"/>
    </location>
</feature>
<comment type="subcellular location">
    <subcellularLocation>
        <location evidence="1">Membrane</location>
        <topology evidence="1">Multi-pass membrane protein</topology>
    </subcellularLocation>
</comment>
<reference evidence="7 8" key="1">
    <citation type="submission" date="2019-07" db="EMBL/GenBank/DDBJ databases">
        <title>Genomic Encyclopedia of Type Strains, Phase IV (KMG-IV): sequencing the most valuable type-strain genomes for metagenomic binning, comparative biology and taxonomic classification.</title>
        <authorList>
            <person name="Goeker M."/>
        </authorList>
    </citation>
    <scope>NUCLEOTIDE SEQUENCE [LARGE SCALE GENOMIC DNA]</scope>
    <source>
        <strain evidence="7 8">DSM 44831</strain>
    </source>
</reference>
<protein>
    <submittedName>
        <fullName evidence="7">RDD family protein</fullName>
    </submittedName>
</protein>
<gene>
    <name evidence="7" type="ORF">FNL39_105298</name>
</gene>
<sequence>MVIGPEFAVGPVVRLGGTELSLSPVVAVVGWAAASVIDRVVVQAIFHTTVGKAVFGLCVVRPEDGSHPGFWRLLAVWLVDLYLAVAVPLALIGIDAPGPDRVQDYFLPAVRRADLPVRYRLPAE</sequence>
<keyword evidence="4 5" id="KW-0472">Membrane</keyword>
<evidence type="ECO:0000256" key="3">
    <source>
        <dbReference type="ARBA" id="ARBA00022989"/>
    </source>
</evidence>
<accession>A0ABQ6YKT1</accession>
<feature type="transmembrane region" description="Helical" evidence="5">
    <location>
        <begin position="70"/>
        <end position="94"/>
    </location>
</feature>
<keyword evidence="8" id="KW-1185">Reference proteome</keyword>
<evidence type="ECO:0000256" key="2">
    <source>
        <dbReference type="ARBA" id="ARBA00022692"/>
    </source>
</evidence>
<evidence type="ECO:0000259" key="6">
    <source>
        <dbReference type="Pfam" id="PF06271"/>
    </source>
</evidence>
<keyword evidence="2 5" id="KW-0812">Transmembrane</keyword>
<dbReference type="Proteomes" id="UP000798951">
    <property type="component" value="Unassembled WGS sequence"/>
</dbReference>
<evidence type="ECO:0000313" key="7">
    <source>
        <dbReference type="EMBL" id="KAF0846387.1"/>
    </source>
</evidence>
<evidence type="ECO:0000256" key="4">
    <source>
        <dbReference type="ARBA" id="ARBA00023136"/>
    </source>
</evidence>